<evidence type="ECO:0000256" key="2">
    <source>
        <dbReference type="ARBA" id="ARBA00009829"/>
    </source>
</evidence>
<evidence type="ECO:0000256" key="11">
    <source>
        <dbReference type="SAM" id="MobiDB-lite"/>
    </source>
</evidence>
<name>A0A4C1V7D4_EUMVA</name>
<dbReference type="PANTHER" id="PTHR48176">
    <property type="entry name" value="DDRGK DOMAIN-CONTAINING PROTEIN 1"/>
    <property type="match status" value="1"/>
</dbReference>
<feature type="region of interest" description="Disordered" evidence="11">
    <location>
        <begin position="1"/>
        <end position="61"/>
    </location>
</feature>
<comment type="subcellular location">
    <subcellularLocation>
        <location evidence="1">Endoplasmic reticulum membrane</location>
        <topology evidence="1">Single-pass membrane protein</topology>
    </subcellularLocation>
</comment>
<evidence type="ECO:0000313" key="12">
    <source>
        <dbReference type="EMBL" id="GBP34778.1"/>
    </source>
</evidence>
<feature type="compositionally biased region" description="Basic and acidic residues" evidence="11">
    <location>
        <begin position="1"/>
        <end position="12"/>
    </location>
</feature>
<keyword evidence="8" id="KW-0472">Membrane</keyword>
<sequence length="185" mass="21610">MNEVSKFERAINELRNAVPPPSPKKKRRPDDVNHSVMRKEEEEKRREEEALRIEEEKKRKEQEEYEAMKAAFIVEGEGFDENEDQEQDNLLQEFITYIKEQKVLLLEDLASHFKMKTQMVIDRIVDLQGSGLLTGVIDDRGKFIYISQKELEDVAKFIKNRGRISITELAENSNNLISLNPVIMS</sequence>
<dbReference type="EMBL" id="BGZK01000294">
    <property type="protein sequence ID" value="GBP34778.1"/>
    <property type="molecule type" value="Genomic_DNA"/>
</dbReference>
<keyword evidence="13" id="KW-1185">Reference proteome</keyword>
<dbReference type="InterPro" id="IPR050899">
    <property type="entry name" value="DDRGK_domain-containing"/>
</dbReference>
<protein>
    <recommendedName>
        <fullName evidence="3">DDRGK domain-containing protein 1</fullName>
    </recommendedName>
</protein>
<dbReference type="GO" id="GO:0044389">
    <property type="term" value="F:ubiquitin-like protein ligase binding"/>
    <property type="evidence" value="ECO:0007669"/>
    <property type="project" value="TreeGrafter"/>
</dbReference>
<evidence type="ECO:0000256" key="8">
    <source>
        <dbReference type="ARBA" id="ARBA00023136"/>
    </source>
</evidence>
<comment type="similarity">
    <text evidence="2">Belongs to the DDRGK1 family.</text>
</comment>
<gene>
    <name evidence="12" type="ORF">EVAR_21842_1</name>
</gene>
<dbReference type="InterPro" id="IPR019153">
    <property type="entry name" value="DDRGK_dom-contain"/>
</dbReference>
<feature type="compositionally biased region" description="Basic and acidic residues" evidence="11">
    <location>
        <begin position="28"/>
        <end position="61"/>
    </location>
</feature>
<comment type="subunit">
    <text evidence="10">Interacts with Atg9; the interaction is transient.</text>
</comment>
<keyword evidence="4" id="KW-0812">Transmembrane</keyword>
<dbReference type="STRING" id="151549.A0A4C1V7D4"/>
<dbReference type="Gene3D" id="1.10.10.10">
    <property type="entry name" value="Winged helix-like DNA-binding domain superfamily/Winged helix DNA-binding domain"/>
    <property type="match status" value="1"/>
</dbReference>
<evidence type="ECO:0000256" key="1">
    <source>
        <dbReference type="ARBA" id="ARBA00004389"/>
    </source>
</evidence>
<dbReference type="InterPro" id="IPR036388">
    <property type="entry name" value="WH-like_DNA-bd_sf"/>
</dbReference>
<dbReference type="SMART" id="SM01128">
    <property type="entry name" value="DDRGK"/>
    <property type="match status" value="1"/>
</dbReference>
<dbReference type="OrthoDB" id="2285710at2759"/>
<dbReference type="SUPFAM" id="SSF46785">
    <property type="entry name" value="Winged helix' DNA-binding domain"/>
    <property type="match status" value="1"/>
</dbReference>
<dbReference type="PANTHER" id="PTHR48176:SF1">
    <property type="entry name" value="DDRGK DOMAIN-CONTAINING PROTEIN 1"/>
    <property type="match status" value="1"/>
</dbReference>
<dbReference type="Pfam" id="PF09756">
    <property type="entry name" value="DDRGK"/>
    <property type="match status" value="1"/>
</dbReference>
<comment type="caution">
    <text evidence="12">The sequence shown here is derived from an EMBL/GenBank/DDBJ whole genome shotgun (WGS) entry which is preliminary data.</text>
</comment>
<evidence type="ECO:0000256" key="7">
    <source>
        <dbReference type="ARBA" id="ARBA00022989"/>
    </source>
</evidence>
<evidence type="ECO:0000256" key="3">
    <source>
        <dbReference type="ARBA" id="ARBA00018218"/>
    </source>
</evidence>
<evidence type="ECO:0000256" key="4">
    <source>
        <dbReference type="ARBA" id="ARBA00022692"/>
    </source>
</evidence>
<keyword evidence="6" id="KW-0256">Endoplasmic reticulum</keyword>
<evidence type="ECO:0000256" key="5">
    <source>
        <dbReference type="ARBA" id="ARBA00022786"/>
    </source>
</evidence>
<evidence type="ECO:0000256" key="10">
    <source>
        <dbReference type="ARBA" id="ARBA00049687"/>
    </source>
</evidence>
<comment type="function">
    <text evidence="9">Substrate adapter for ufmylation, the covalent attachment of the ubiquitin-like modifier UFM1 to substrate proteins. Required for ufmylation of Atg9; protects the nervous system during aging, possibly by stabilizing Atg9 and supporting its function.</text>
</comment>
<evidence type="ECO:0000256" key="6">
    <source>
        <dbReference type="ARBA" id="ARBA00022824"/>
    </source>
</evidence>
<dbReference type="GO" id="GO:0005789">
    <property type="term" value="C:endoplasmic reticulum membrane"/>
    <property type="evidence" value="ECO:0007669"/>
    <property type="project" value="UniProtKB-SubCell"/>
</dbReference>
<reference evidence="12 13" key="1">
    <citation type="journal article" date="2019" name="Commun. Biol.">
        <title>The bagworm genome reveals a unique fibroin gene that provides high tensile strength.</title>
        <authorList>
            <person name="Kono N."/>
            <person name="Nakamura H."/>
            <person name="Ohtoshi R."/>
            <person name="Tomita M."/>
            <person name="Numata K."/>
            <person name="Arakawa K."/>
        </authorList>
    </citation>
    <scope>NUCLEOTIDE SEQUENCE [LARGE SCALE GENOMIC DNA]</scope>
</reference>
<dbReference type="Proteomes" id="UP000299102">
    <property type="component" value="Unassembled WGS sequence"/>
</dbReference>
<dbReference type="InterPro" id="IPR036390">
    <property type="entry name" value="WH_DNA-bd_sf"/>
</dbReference>
<accession>A0A4C1V7D4</accession>
<proteinExistence type="inferred from homology"/>
<organism evidence="12 13">
    <name type="scientific">Eumeta variegata</name>
    <name type="common">Bagworm moth</name>
    <name type="synonym">Eumeta japonica</name>
    <dbReference type="NCBI Taxonomy" id="151549"/>
    <lineage>
        <taxon>Eukaryota</taxon>
        <taxon>Metazoa</taxon>
        <taxon>Ecdysozoa</taxon>
        <taxon>Arthropoda</taxon>
        <taxon>Hexapoda</taxon>
        <taxon>Insecta</taxon>
        <taxon>Pterygota</taxon>
        <taxon>Neoptera</taxon>
        <taxon>Endopterygota</taxon>
        <taxon>Lepidoptera</taxon>
        <taxon>Glossata</taxon>
        <taxon>Ditrysia</taxon>
        <taxon>Tineoidea</taxon>
        <taxon>Psychidae</taxon>
        <taxon>Oiketicinae</taxon>
        <taxon>Eumeta</taxon>
    </lineage>
</organism>
<dbReference type="AlphaFoldDB" id="A0A4C1V7D4"/>
<evidence type="ECO:0000256" key="9">
    <source>
        <dbReference type="ARBA" id="ARBA00049608"/>
    </source>
</evidence>
<evidence type="ECO:0000313" key="13">
    <source>
        <dbReference type="Proteomes" id="UP000299102"/>
    </source>
</evidence>
<dbReference type="FunFam" id="1.10.10.10:FF:000143">
    <property type="entry name" value="DDRGK domain-containing protein 1"/>
    <property type="match status" value="1"/>
</dbReference>
<keyword evidence="5" id="KW-0833">Ubl conjugation pathway</keyword>
<keyword evidence="7" id="KW-1133">Transmembrane helix</keyword>